<evidence type="ECO:0000313" key="1">
    <source>
        <dbReference type="EMBL" id="KAF7364362.1"/>
    </source>
</evidence>
<keyword evidence="2" id="KW-1185">Reference proteome</keyword>
<dbReference type="EMBL" id="JACAZH010000007">
    <property type="protein sequence ID" value="KAF7364362.1"/>
    <property type="molecule type" value="Genomic_DNA"/>
</dbReference>
<reference evidence="1" key="1">
    <citation type="submission" date="2020-05" db="EMBL/GenBank/DDBJ databases">
        <title>Mycena genomes resolve the evolution of fungal bioluminescence.</title>
        <authorList>
            <person name="Tsai I.J."/>
        </authorList>
    </citation>
    <scope>NUCLEOTIDE SEQUENCE</scope>
    <source>
        <strain evidence="1">160909Yilan</strain>
    </source>
</reference>
<dbReference type="AlphaFoldDB" id="A0A8H7D9C8"/>
<sequence>MTVACITGGTAPSSVYTLAKSGAGAPSNLHSLRAKTVPSLADAVRKSIPHPAVDSHFTALVSKLLSTFKALLMEDPRGSEDIYGMDTSIM</sequence>
<dbReference type="Proteomes" id="UP000623467">
    <property type="component" value="Unassembled WGS sequence"/>
</dbReference>
<organism evidence="1 2">
    <name type="scientific">Mycena sanguinolenta</name>
    <dbReference type="NCBI Taxonomy" id="230812"/>
    <lineage>
        <taxon>Eukaryota</taxon>
        <taxon>Fungi</taxon>
        <taxon>Dikarya</taxon>
        <taxon>Basidiomycota</taxon>
        <taxon>Agaricomycotina</taxon>
        <taxon>Agaricomycetes</taxon>
        <taxon>Agaricomycetidae</taxon>
        <taxon>Agaricales</taxon>
        <taxon>Marasmiineae</taxon>
        <taxon>Mycenaceae</taxon>
        <taxon>Mycena</taxon>
    </lineage>
</organism>
<comment type="caution">
    <text evidence="1">The sequence shown here is derived from an EMBL/GenBank/DDBJ whole genome shotgun (WGS) entry which is preliminary data.</text>
</comment>
<proteinExistence type="predicted"/>
<accession>A0A8H7D9C8</accession>
<protein>
    <submittedName>
        <fullName evidence="1">Uncharacterized protein</fullName>
    </submittedName>
</protein>
<dbReference type="OrthoDB" id="5366606at2759"/>
<gene>
    <name evidence="1" type="ORF">MSAN_01096600</name>
</gene>
<name>A0A8H7D9C8_9AGAR</name>
<evidence type="ECO:0000313" key="2">
    <source>
        <dbReference type="Proteomes" id="UP000623467"/>
    </source>
</evidence>